<evidence type="ECO:0000256" key="4">
    <source>
        <dbReference type="ARBA" id="ARBA00022723"/>
    </source>
</evidence>
<dbReference type="GO" id="GO:0008270">
    <property type="term" value="F:zinc ion binding"/>
    <property type="evidence" value="ECO:0007669"/>
    <property type="project" value="UniProtKB-UniRule"/>
</dbReference>
<keyword evidence="8 11" id="KW-0694">RNA-binding</keyword>
<evidence type="ECO:0000256" key="7">
    <source>
        <dbReference type="ARBA" id="ARBA00022840"/>
    </source>
</evidence>
<proteinExistence type="inferred from homology"/>
<keyword evidence="14" id="KW-1185">Reference proteome</keyword>
<comment type="function">
    <text evidence="11">Catalyzes the attachment of alanine to tRNA(Ala) in a two-step reaction: alanine is first activated by ATP to form Ala-AMP and then transferred to the acceptor end of tRNA(Ala). Also edits incorrectly charged Ser-tRNA(Ala) and Gly-tRNA(Ala) via its editing domain.</text>
</comment>
<dbReference type="SUPFAM" id="SSF101353">
    <property type="entry name" value="Putative anticodon-binding domain of alanyl-tRNA synthetase (AlaRS)"/>
    <property type="match status" value="1"/>
</dbReference>
<dbReference type="InterPro" id="IPR018164">
    <property type="entry name" value="Ala-tRNA-synth_IIc_N"/>
</dbReference>
<comment type="catalytic activity">
    <reaction evidence="11">
        <text>tRNA(Ala) + L-alanine + ATP = L-alanyl-tRNA(Ala) + AMP + diphosphate</text>
        <dbReference type="Rhea" id="RHEA:12540"/>
        <dbReference type="Rhea" id="RHEA-COMP:9657"/>
        <dbReference type="Rhea" id="RHEA-COMP:9923"/>
        <dbReference type="ChEBI" id="CHEBI:30616"/>
        <dbReference type="ChEBI" id="CHEBI:33019"/>
        <dbReference type="ChEBI" id="CHEBI:57972"/>
        <dbReference type="ChEBI" id="CHEBI:78442"/>
        <dbReference type="ChEBI" id="CHEBI:78497"/>
        <dbReference type="ChEBI" id="CHEBI:456215"/>
        <dbReference type="EC" id="6.1.1.7"/>
    </reaction>
</comment>
<dbReference type="EMBL" id="CP001102">
    <property type="protein sequence ID" value="ACE05979.1"/>
    <property type="molecule type" value="Genomic_DNA"/>
</dbReference>
<evidence type="ECO:0000256" key="3">
    <source>
        <dbReference type="ARBA" id="ARBA00022598"/>
    </source>
</evidence>
<comment type="cofactor">
    <cofactor evidence="11">
        <name>Zn(2+)</name>
        <dbReference type="ChEBI" id="CHEBI:29105"/>
    </cofactor>
    <text evidence="11">Binds 1 zinc ion per subunit.</text>
</comment>
<dbReference type="FunFam" id="3.30.980.10:FF:000004">
    <property type="entry name" value="Alanine--tRNA ligase, cytoplasmic"/>
    <property type="match status" value="1"/>
</dbReference>
<dbReference type="InterPro" id="IPR018163">
    <property type="entry name" value="Thr/Ala-tRNA-synth_IIc_edit"/>
</dbReference>
<feature type="binding site" evidence="11">
    <location>
        <position position="672"/>
    </location>
    <ligand>
        <name>Zn(2+)</name>
        <dbReference type="ChEBI" id="CHEBI:29105"/>
    </ligand>
</feature>
<comment type="similarity">
    <text evidence="1 11">Belongs to the class-II aminoacyl-tRNA synthetase family.</text>
</comment>
<dbReference type="Pfam" id="PF01411">
    <property type="entry name" value="tRNA-synt_2c"/>
    <property type="match status" value="1"/>
</dbReference>
<evidence type="ECO:0000256" key="6">
    <source>
        <dbReference type="ARBA" id="ARBA00022833"/>
    </source>
</evidence>
<keyword evidence="4 11" id="KW-0479">Metal-binding</keyword>
<feature type="binding site" evidence="11">
    <location>
        <position position="668"/>
    </location>
    <ligand>
        <name>Zn(2+)</name>
        <dbReference type="ChEBI" id="CHEBI:29105"/>
    </ligand>
</feature>
<name>B3ERX7_AMOA5</name>
<keyword evidence="9 11" id="KW-0648">Protein biosynthesis</keyword>
<dbReference type="PROSITE" id="PS50860">
    <property type="entry name" value="AA_TRNA_LIGASE_II_ALA"/>
    <property type="match status" value="1"/>
</dbReference>
<dbReference type="SUPFAM" id="SSF55681">
    <property type="entry name" value="Class II aaRS and biotin synthetases"/>
    <property type="match status" value="1"/>
</dbReference>
<keyword evidence="5 11" id="KW-0547">Nucleotide-binding</keyword>
<evidence type="ECO:0000256" key="2">
    <source>
        <dbReference type="ARBA" id="ARBA00022555"/>
    </source>
</evidence>
<reference evidence="13 14" key="1">
    <citation type="journal article" date="2010" name="J. Bacteriol.">
        <title>The genome of the amoeba symbiont 'Candidatus Amoebophilus asiaticus' reveals common mechanisms for host cell interaction among amoeba-associated bacteria.</title>
        <authorList>
            <person name="Schmitz-Esser S."/>
            <person name="Tischler P."/>
            <person name="Arnold R."/>
            <person name="Montanaro J."/>
            <person name="Wagner M."/>
            <person name="Rattei T."/>
            <person name="Horn M."/>
        </authorList>
    </citation>
    <scope>NUCLEOTIDE SEQUENCE [LARGE SCALE GENOMIC DNA]</scope>
    <source>
        <strain evidence="13 14">5a2</strain>
    </source>
</reference>
<gene>
    <name evidence="11" type="primary">alaS</name>
    <name evidence="13" type="ordered locus">Aasi_0578</name>
</gene>
<dbReference type="InterPro" id="IPR045864">
    <property type="entry name" value="aa-tRNA-synth_II/BPL/LPL"/>
</dbReference>
<dbReference type="PANTHER" id="PTHR11777">
    <property type="entry name" value="ALANYL-TRNA SYNTHETASE"/>
    <property type="match status" value="1"/>
</dbReference>
<dbReference type="Pfam" id="PF07973">
    <property type="entry name" value="tRNA_SAD"/>
    <property type="match status" value="1"/>
</dbReference>
<dbReference type="InterPro" id="IPR012947">
    <property type="entry name" value="tRNA_SAD"/>
</dbReference>
<protein>
    <recommendedName>
        <fullName evidence="11">Alanine--tRNA ligase</fullName>
        <ecNumber evidence="11">6.1.1.7</ecNumber>
    </recommendedName>
    <alternativeName>
        <fullName evidence="11">Alanyl-tRNA synthetase</fullName>
        <shortName evidence="11">AlaRS</shortName>
    </alternativeName>
</protein>
<dbReference type="STRING" id="452471.Aasi_0578"/>
<evidence type="ECO:0000256" key="8">
    <source>
        <dbReference type="ARBA" id="ARBA00022884"/>
    </source>
</evidence>
<dbReference type="PANTHER" id="PTHR11777:SF9">
    <property type="entry name" value="ALANINE--TRNA LIGASE, CYTOPLASMIC"/>
    <property type="match status" value="1"/>
</dbReference>
<dbReference type="eggNOG" id="COG0013">
    <property type="taxonomic scope" value="Bacteria"/>
</dbReference>
<feature type="domain" description="Alanyl-transfer RNA synthetases family profile" evidence="12">
    <location>
        <begin position="2"/>
        <end position="711"/>
    </location>
</feature>
<dbReference type="InterPro" id="IPR002318">
    <property type="entry name" value="Ala-tRNA-lgiase_IIc"/>
</dbReference>
<dbReference type="Gene3D" id="3.30.930.10">
    <property type="entry name" value="Bira Bifunctional Protein, Domain 2"/>
    <property type="match status" value="1"/>
</dbReference>
<dbReference type="Gene3D" id="3.30.54.20">
    <property type="match status" value="1"/>
</dbReference>
<dbReference type="SMART" id="SM00863">
    <property type="entry name" value="tRNA_SAD"/>
    <property type="match status" value="1"/>
</dbReference>
<dbReference type="Gene3D" id="2.40.30.130">
    <property type="match status" value="1"/>
</dbReference>
<dbReference type="GO" id="GO:0002161">
    <property type="term" value="F:aminoacyl-tRNA deacylase activity"/>
    <property type="evidence" value="ECO:0007669"/>
    <property type="project" value="TreeGrafter"/>
</dbReference>
<comment type="subcellular location">
    <subcellularLocation>
        <location evidence="11">Cytoplasm</location>
    </subcellularLocation>
</comment>
<dbReference type="Proteomes" id="UP000001227">
    <property type="component" value="Chromosome"/>
</dbReference>
<dbReference type="AlphaFoldDB" id="B3ERX7"/>
<dbReference type="CDD" id="cd00673">
    <property type="entry name" value="AlaRS_core"/>
    <property type="match status" value="1"/>
</dbReference>
<dbReference type="RefSeq" id="WP_012472746.1">
    <property type="nucleotide sequence ID" value="NC_010830.1"/>
</dbReference>
<keyword evidence="3 11" id="KW-0436">Ligase</keyword>
<sequence length="879" mass="100059">MLCSSNIRQKFVDFFKQKDHHHVKAAPIVNKEDPTLLFTNAGMNQFKDFFLNQQEAPYQRAISTQPCLRVSGKHNDLEEVGVDTYHHTMFEMLGNWSFGEYFKEEAIACAWELLTEVYKLPQERLYVTVFQGDEEESLELDQESLNTWEKYISRDRILYGNKKDNFWEMGDTGPCGPCSEIHVDIRTEEEIQQQAGKELVNTGHPQVIEIWNLVFIQYNRLASGQLMELPAKHVDTGMGFERLTMVLQGKSSTYDTDIFVPLIHNIMRLSHKTYGKDNKVDIAMRVVADHIRAITFAIADGQLPSNTQAGYVVRRILRRAVRYGYTNLGFETPFMYQLVSILAQQFKNVYPQIKQQQSYIEQVIKSEEESFFKTLAVGLHRLEHISETLNINGQQVIDGPTAFELYDTYGFPPDLTRLIAQEKGLEVDEEGFQKALQNQRIRSQQAAVLEQGDWHIVVKDVDSVFIGYDQLELIAKVIQYRSIYQKGEEIYQIVLDQTPFYPEGGGQVGDTGTLIVGEQIIAVFDTKKEYERIIHYTHELPHDLHATVQAVVDVKKRNLIASNHSATHLLHAALRQVLGSHIEQKGSLVNEKLLRFDFPHYTKVSPEQIREIEHIVNQKIRANINLHEVRSMLLEDAKSMGVTALFGEKYGEYVRVITFDPYFSKELCGGTHASATGKLGFFKITAETGIAAGTRRIEAITADAAENFIIEQLSILNQATEALKKPNDLVKSIYHLLEEKANLEKKILSYQAQEVRSVIDNLYQHIKQVQEIQVLIEEVKVPNVEALKQVALSFRTNKGPFFLTLTSIIDQQPHIALFISEELIHKTQMNANIIIKELATLIQGGGGGQPFFATAKGNDASGINQVLVTARHILEKYIL</sequence>
<organism evidence="13 14">
    <name type="scientific">Amoebophilus asiaticus (strain 5a2)</name>
    <dbReference type="NCBI Taxonomy" id="452471"/>
    <lineage>
        <taxon>Bacteria</taxon>
        <taxon>Pseudomonadati</taxon>
        <taxon>Bacteroidota</taxon>
        <taxon>Cytophagia</taxon>
        <taxon>Cytophagales</taxon>
        <taxon>Amoebophilaceae</taxon>
        <taxon>Candidatus Amoebophilus</taxon>
    </lineage>
</organism>
<evidence type="ECO:0000313" key="14">
    <source>
        <dbReference type="Proteomes" id="UP000001227"/>
    </source>
</evidence>
<dbReference type="Gene3D" id="3.10.310.40">
    <property type="match status" value="1"/>
</dbReference>
<keyword evidence="7 11" id="KW-0067">ATP-binding</keyword>
<evidence type="ECO:0000256" key="5">
    <source>
        <dbReference type="ARBA" id="ARBA00022741"/>
    </source>
</evidence>
<keyword evidence="6 11" id="KW-0862">Zinc</keyword>
<dbReference type="GO" id="GO:0000049">
    <property type="term" value="F:tRNA binding"/>
    <property type="evidence" value="ECO:0007669"/>
    <property type="project" value="UniProtKB-KW"/>
</dbReference>
<feature type="binding site" evidence="11">
    <location>
        <position position="564"/>
    </location>
    <ligand>
        <name>Zn(2+)</name>
        <dbReference type="ChEBI" id="CHEBI:29105"/>
    </ligand>
</feature>
<dbReference type="InterPro" id="IPR050058">
    <property type="entry name" value="Ala-tRNA_ligase"/>
</dbReference>
<evidence type="ECO:0000256" key="10">
    <source>
        <dbReference type="ARBA" id="ARBA00023146"/>
    </source>
</evidence>
<dbReference type="GO" id="GO:0004813">
    <property type="term" value="F:alanine-tRNA ligase activity"/>
    <property type="evidence" value="ECO:0007669"/>
    <property type="project" value="UniProtKB-UniRule"/>
</dbReference>
<evidence type="ECO:0000313" key="13">
    <source>
        <dbReference type="EMBL" id="ACE05979.1"/>
    </source>
</evidence>
<evidence type="ECO:0000256" key="11">
    <source>
        <dbReference type="HAMAP-Rule" id="MF_00036"/>
    </source>
</evidence>
<feature type="binding site" evidence="11">
    <location>
        <position position="568"/>
    </location>
    <ligand>
        <name>Zn(2+)</name>
        <dbReference type="ChEBI" id="CHEBI:29105"/>
    </ligand>
</feature>
<dbReference type="Gene3D" id="3.30.980.10">
    <property type="entry name" value="Threonyl-trna Synthetase, Chain A, domain 2"/>
    <property type="match status" value="1"/>
</dbReference>
<dbReference type="GO" id="GO:0006419">
    <property type="term" value="P:alanyl-tRNA aminoacylation"/>
    <property type="evidence" value="ECO:0007669"/>
    <property type="project" value="UniProtKB-UniRule"/>
</dbReference>
<dbReference type="InterPro" id="IPR018162">
    <property type="entry name" value="Ala-tRNA-ligase_IIc_anticod-bd"/>
</dbReference>
<dbReference type="SUPFAM" id="SSF55186">
    <property type="entry name" value="ThrRS/AlaRS common domain"/>
    <property type="match status" value="1"/>
</dbReference>
<dbReference type="InterPro" id="IPR018165">
    <property type="entry name" value="Ala-tRNA-synth_IIc_core"/>
</dbReference>
<dbReference type="KEGG" id="aas:Aasi_0578"/>
<dbReference type="SUPFAM" id="SSF50447">
    <property type="entry name" value="Translation proteins"/>
    <property type="match status" value="1"/>
</dbReference>
<keyword evidence="11" id="KW-0963">Cytoplasm</keyword>
<dbReference type="FunFam" id="3.30.930.10:FF:000011">
    <property type="entry name" value="Alanine--tRNA ligase, cytoplasmic"/>
    <property type="match status" value="1"/>
</dbReference>
<evidence type="ECO:0000256" key="9">
    <source>
        <dbReference type="ARBA" id="ARBA00022917"/>
    </source>
</evidence>
<keyword evidence="2 11" id="KW-0820">tRNA-binding</keyword>
<dbReference type="GO" id="GO:0005524">
    <property type="term" value="F:ATP binding"/>
    <property type="evidence" value="ECO:0007669"/>
    <property type="project" value="UniProtKB-UniRule"/>
</dbReference>
<dbReference type="NCBIfam" id="TIGR00344">
    <property type="entry name" value="alaS"/>
    <property type="match status" value="1"/>
</dbReference>
<dbReference type="InterPro" id="IPR009000">
    <property type="entry name" value="Transl_B-barrel_sf"/>
</dbReference>
<dbReference type="EC" id="6.1.1.7" evidence="11"/>
<dbReference type="InterPro" id="IPR023033">
    <property type="entry name" value="Ala_tRNA_ligase_euk/bac"/>
</dbReference>
<dbReference type="HOGENOM" id="CLU_004485_1_1_10"/>
<dbReference type="PRINTS" id="PR00980">
    <property type="entry name" value="TRNASYNTHALA"/>
</dbReference>
<evidence type="ECO:0000259" key="12">
    <source>
        <dbReference type="PROSITE" id="PS50860"/>
    </source>
</evidence>
<evidence type="ECO:0000256" key="1">
    <source>
        <dbReference type="ARBA" id="ARBA00008226"/>
    </source>
</evidence>
<accession>B3ERX7</accession>
<dbReference type="GO" id="GO:0005737">
    <property type="term" value="C:cytoplasm"/>
    <property type="evidence" value="ECO:0007669"/>
    <property type="project" value="UniProtKB-SubCell"/>
</dbReference>
<dbReference type="FunFam" id="3.10.310.40:FF:000001">
    <property type="entry name" value="Alanine--tRNA ligase"/>
    <property type="match status" value="1"/>
</dbReference>
<keyword evidence="10 11" id="KW-0030">Aminoacyl-tRNA synthetase</keyword>
<comment type="domain">
    <text evidence="11">Consists of three domains; the N-terminal catalytic domain, the editing domain and the C-terminal C-Ala domain. The editing domain removes incorrectly charged amino acids, while the C-Ala domain, along with tRNA(Ala), serves as a bridge to cooperatively bring together the editing and aminoacylation centers thus stimulating deacylation of misacylated tRNAs.</text>
</comment>
<dbReference type="HAMAP" id="MF_00036_B">
    <property type="entry name" value="Ala_tRNA_synth_B"/>
    <property type="match status" value="1"/>
</dbReference>